<feature type="region of interest" description="Disordered" evidence="1">
    <location>
        <begin position="59"/>
        <end position="100"/>
    </location>
</feature>
<protein>
    <submittedName>
        <fullName evidence="2">Uncharacterized protein</fullName>
    </submittedName>
</protein>
<gene>
    <name evidence="2" type="ORF">GCM10009809_40700</name>
</gene>
<feature type="compositionally biased region" description="Basic and acidic residues" evidence="1">
    <location>
        <begin position="275"/>
        <end position="294"/>
    </location>
</feature>
<feature type="region of interest" description="Disordered" evidence="1">
    <location>
        <begin position="154"/>
        <end position="174"/>
    </location>
</feature>
<sequence>MRQPPGVHGRHEGCHRPAEERLVVAAAGGADAEQVGPGVEGTHGGLADVRAVGDGAHVERVGDHRAGEAELARQRDDPRLERGRARPDRAHHDVRGHEGVEARAPVGVRRQGGGEGGEVAPPQLAQVRRHDGQLQVGVRGGGAVPREVLAAGTDAAAVQPAGERGAVPGHDRRRVPEGAHADHRVGGGVHVEHGRQVEVDAGGREHPAEHLARVAGGPLVVEHSQRRGTRQRRPVGGLQAGDVAALLVDRDEEPGRLLVQPRGERGRRRQVGRVVGEEHDAGEPSARRVLEPGRRPGAGEPREQHAVHGAGHRVERRRRRRGAPDLSGHRRPPRAAAGRRPRAGAGAPTSSRPGRGDLVSSRRGVVVPPVLRLRRLGAG</sequence>
<keyword evidence="3" id="KW-1185">Reference proteome</keyword>
<proteinExistence type="predicted"/>
<feature type="compositionally biased region" description="Low complexity" evidence="1">
    <location>
        <begin position="358"/>
        <end position="368"/>
    </location>
</feature>
<feature type="compositionally biased region" description="Basic residues" evidence="1">
    <location>
        <begin position="310"/>
        <end position="321"/>
    </location>
</feature>
<dbReference type="EMBL" id="BAAAPM010000010">
    <property type="protein sequence ID" value="GAA1741017.1"/>
    <property type="molecule type" value="Genomic_DNA"/>
</dbReference>
<accession>A0ABN2JW42</accession>
<organism evidence="2 3">
    <name type="scientific">Isoptericola hypogeus</name>
    <dbReference type="NCBI Taxonomy" id="300179"/>
    <lineage>
        <taxon>Bacteria</taxon>
        <taxon>Bacillati</taxon>
        <taxon>Actinomycetota</taxon>
        <taxon>Actinomycetes</taxon>
        <taxon>Micrococcales</taxon>
        <taxon>Promicromonosporaceae</taxon>
        <taxon>Isoptericola</taxon>
    </lineage>
</organism>
<evidence type="ECO:0000313" key="3">
    <source>
        <dbReference type="Proteomes" id="UP001501138"/>
    </source>
</evidence>
<dbReference type="Proteomes" id="UP001501138">
    <property type="component" value="Unassembled WGS sequence"/>
</dbReference>
<name>A0ABN2JW42_9MICO</name>
<evidence type="ECO:0000313" key="2">
    <source>
        <dbReference type="EMBL" id="GAA1741017.1"/>
    </source>
</evidence>
<reference evidence="2 3" key="1">
    <citation type="journal article" date="2019" name="Int. J. Syst. Evol. Microbiol.">
        <title>The Global Catalogue of Microorganisms (GCM) 10K type strain sequencing project: providing services to taxonomists for standard genome sequencing and annotation.</title>
        <authorList>
            <consortium name="The Broad Institute Genomics Platform"/>
            <consortium name="The Broad Institute Genome Sequencing Center for Infectious Disease"/>
            <person name="Wu L."/>
            <person name="Ma J."/>
        </authorList>
    </citation>
    <scope>NUCLEOTIDE SEQUENCE [LARGE SCALE GENOMIC DNA]</scope>
    <source>
        <strain evidence="2 3">JCM 15589</strain>
    </source>
</reference>
<comment type="caution">
    <text evidence="2">The sequence shown here is derived from an EMBL/GenBank/DDBJ whole genome shotgun (WGS) entry which is preliminary data.</text>
</comment>
<feature type="compositionally biased region" description="Basic residues" evidence="1">
    <location>
        <begin position="329"/>
        <end position="342"/>
    </location>
</feature>
<evidence type="ECO:0000256" key="1">
    <source>
        <dbReference type="SAM" id="MobiDB-lite"/>
    </source>
</evidence>
<feature type="region of interest" description="Disordered" evidence="1">
    <location>
        <begin position="257"/>
        <end position="368"/>
    </location>
</feature>